<keyword evidence="2" id="KW-1185">Reference proteome</keyword>
<sequence>MTAGLGDVTTSTDPTSALELVRRRPDAFPPPGRGATLSLWESLATVAATSLTAARAVEPHLDALAILAEARTAGHPVPETGGDATWGVFAAEGPGSRLVATETGDRSGARLSGTKPWCSLAGSLSHALVTAWDTGSTRRLYAVRLGPANGVTVQPATWHARGLSEVPSGPVTFEDTEAVPIGPSGWYLERPGFAWGGMGVAAIWYGGAVGVARRLLRPRREPDQVAQMHVGAVDASLWAARATLAEAARLVDDGHATGAAGAALALRVRHVVAGAAESVLGHVGHATGPAPLALEEDHARRVADLHLYLRQEHAERDAAALGRHLLDAHASEPPW</sequence>
<evidence type="ECO:0000313" key="1">
    <source>
        <dbReference type="EMBL" id="GEO29412.1"/>
    </source>
</evidence>
<dbReference type="EMBL" id="BJYX01000004">
    <property type="protein sequence ID" value="GEO29412.1"/>
    <property type="molecule type" value="Genomic_DNA"/>
</dbReference>
<dbReference type="RefSeq" id="WP_186815060.1">
    <property type="nucleotide sequence ID" value="NZ_BAAARO010000023.1"/>
</dbReference>
<dbReference type="GO" id="GO:0016627">
    <property type="term" value="F:oxidoreductase activity, acting on the CH-CH group of donors"/>
    <property type="evidence" value="ECO:0007669"/>
    <property type="project" value="InterPro"/>
</dbReference>
<proteinExistence type="predicted"/>
<organism evidence="1 2">
    <name type="scientific">Terrabacter aerolatus</name>
    <dbReference type="NCBI Taxonomy" id="422442"/>
    <lineage>
        <taxon>Bacteria</taxon>
        <taxon>Bacillati</taxon>
        <taxon>Actinomycetota</taxon>
        <taxon>Actinomycetes</taxon>
        <taxon>Micrococcales</taxon>
        <taxon>Intrasporangiaceae</taxon>
        <taxon>Terrabacter</taxon>
    </lineage>
</organism>
<dbReference type="AlphaFoldDB" id="A0A512CYX6"/>
<accession>A0A512CYX6</accession>
<dbReference type="SUPFAM" id="SSF56645">
    <property type="entry name" value="Acyl-CoA dehydrogenase NM domain-like"/>
    <property type="match status" value="1"/>
</dbReference>
<comment type="caution">
    <text evidence="1">The sequence shown here is derived from an EMBL/GenBank/DDBJ whole genome shotgun (WGS) entry which is preliminary data.</text>
</comment>
<gene>
    <name evidence="1" type="ORF">TAE01_12220</name>
</gene>
<dbReference type="InterPro" id="IPR009100">
    <property type="entry name" value="AcylCoA_DH/oxidase_NM_dom_sf"/>
</dbReference>
<name>A0A512CYX6_9MICO</name>
<evidence type="ECO:0000313" key="2">
    <source>
        <dbReference type="Proteomes" id="UP000321534"/>
    </source>
</evidence>
<reference evidence="1 2" key="1">
    <citation type="submission" date="2019-07" db="EMBL/GenBank/DDBJ databases">
        <title>Whole genome shotgun sequence of Terrabacter aerolatus NBRC 106305.</title>
        <authorList>
            <person name="Hosoyama A."/>
            <person name="Uohara A."/>
            <person name="Ohji S."/>
            <person name="Ichikawa N."/>
        </authorList>
    </citation>
    <scope>NUCLEOTIDE SEQUENCE [LARGE SCALE GENOMIC DNA]</scope>
    <source>
        <strain evidence="1 2">NBRC 106305</strain>
    </source>
</reference>
<dbReference type="InterPro" id="IPR046373">
    <property type="entry name" value="Acyl-CoA_Oxase/DH_mid-dom_sf"/>
</dbReference>
<dbReference type="Gene3D" id="2.40.110.10">
    <property type="entry name" value="Butyryl-CoA Dehydrogenase, subunit A, domain 2"/>
    <property type="match status" value="1"/>
</dbReference>
<dbReference type="Proteomes" id="UP000321534">
    <property type="component" value="Unassembled WGS sequence"/>
</dbReference>
<protein>
    <submittedName>
        <fullName evidence="1">Acyl-CoA dehydrogenase</fullName>
    </submittedName>
</protein>